<dbReference type="AlphaFoldDB" id="A0ABD1QNP6"/>
<dbReference type="InterPro" id="IPR049730">
    <property type="entry name" value="SNF2/RAD54-like_C"/>
</dbReference>
<dbReference type="GO" id="GO:0005634">
    <property type="term" value="C:nucleus"/>
    <property type="evidence" value="ECO:0007669"/>
    <property type="project" value="UniProtKB-SubCell"/>
</dbReference>
<dbReference type="InterPro" id="IPR014001">
    <property type="entry name" value="Helicase_ATP-bd"/>
</dbReference>
<evidence type="ECO:0000256" key="1">
    <source>
        <dbReference type="ARBA" id="ARBA00004123"/>
    </source>
</evidence>
<dbReference type="PANTHER" id="PTHR45821">
    <property type="entry name" value="SNF2 DOMAIN-CONTAINING PROTEIN CLASSY 2-RELATED"/>
    <property type="match status" value="1"/>
</dbReference>
<dbReference type="Pfam" id="PF00271">
    <property type="entry name" value="Helicase_C"/>
    <property type="match status" value="1"/>
</dbReference>
<dbReference type="EMBL" id="JBFOLJ010000014">
    <property type="protein sequence ID" value="KAL2477128.1"/>
    <property type="molecule type" value="Genomic_DNA"/>
</dbReference>
<sequence length="890" mass="100954">MGIATDSNYATPFPKRFPASSSSDLRPSGWKRMKVDERSGYNDTAFSAGWRGESDLESQEACSKVVDYSDPFSINNLLKELDSGQYGSVTKDIEDLLASELPGATTSNVINLEDDPDGCNVVVKRFVPAAHLVPSPGPVVILDSDDEDVKDEKPLCPFQEVELKKPPGHLLMKDFLMQEQNYAQSQSLTVKDACLAGETELGKDKGVYVGTEDDMEVEEDDEQPDTSSDGLDDIWKEMTVALECSKDTDADLPPDEREAEGGEDCEHSFILKDDIGEVCRICGVIGRGIETIIEYNFSKVTRNTRTYRYDGRSSKDMDQTEILPDGFKPSATEFTVADIYPHPRHKRVMKPHQVEGFNFLLSNLVTDNPGGCIMAHAPGSGKTFMIISFLQSFMAKYPFARPLVVLPRGILAIWKKEFLRWQVEDLPLYDFYSVKADSRSQQLEVLKEWAKERSILFLGYKQFSSIVCDSDNGKIPAACQEILLTCPSILILDEGHTPRNQDTDVLTSLEKVQTLRKVVLSGTLYQNHVKEVFNILNLVRPRFLKLETSKIIKRRILSRAEISSRRSLMKKVTDNEFCELIEHNLLKDENRARKVNVIQDLRELTRKVLHYYKGDNLDELPGLVDFAVFLQLSPWQKVEVRELKNLARKFKINAEGSAIYVHPQLKTLSKNSGVKDRVDEEKIDGILEKLDEREGVKAKFYLNLLQLCESCGEKLLVFSQYLLPLKFLERLTVKMKGYRLGNEMFMITGDSDSETRESSMERFNTSPDARVFFGSIKACGEGISLVGASRIIILDIHLNPSITRQAIGRAFRPGQLKKVYAYRLIATGSPEEEDHKTCFKKESIAKMWFEWDEHSGRQNFEMETLDVKECGDLFLETPRLREDIVALFQR</sequence>
<dbReference type="SMART" id="SM00487">
    <property type="entry name" value="DEXDc"/>
    <property type="match status" value="1"/>
</dbReference>
<name>A0ABD1QNP6_9LAMI</name>
<dbReference type="InterPro" id="IPR044567">
    <property type="entry name" value="CLSY/DRD1"/>
</dbReference>
<feature type="region of interest" description="Disordered" evidence="7">
    <location>
        <begin position="1"/>
        <end position="28"/>
    </location>
</feature>
<dbReference type="GO" id="GO:0016787">
    <property type="term" value="F:hydrolase activity"/>
    <property type="evidence" value="ECO:0007669"/>
    <property type="project" value="UniProtKB-KW"/>
</dbReference>
<keyword evidence="4" id="KW-0347">Helicase</keyword>
<dbReference type="Gene3D" id="3.40.50.10810">
    <property type="entry name" value="Tandem AAA-ATPase domain"/>
    <property type="match status" value="1"/>
</dbReference>
<keyword evidence="2" id="KW-0547">Nucleotide-binding</keyword>
<evidence type="ECO:0000256" key="3">
    <source>
        <dbReference type="ARBA" id="ARBA00022801"/>
    </source>
</evidence>
<evidence type="ECO:0000313" key="10">
    <source>
        <dbReference type="EMBL" id="KAL2477128.1"/>
    </source>
</evidence>
<dbReference type="PROSITE" id="PS51192">
    <property type="entry name" value="HELICASE_ATP_BIND_1"/>
    <property type="match status" value="1"/>
</dbReference>
<feature type="compositionally biased region" description="Polar residues" evidence="7">
    <location>
        <begin position="1"/>
        <end position="10"/>
    </location>
</feature>
<dbReference type="Pfam" id="PF00176">
    <property type="entry name" value="SNF2-rel_dom"/>
    <property type="match status" value="1"/>
</dbReference>
<dbReference type="Proteomes" id="UP001604277">
    <property type="component" value="Unassembled WGS sequence"/>
</dbReference>
<dbReference type="GO" id="GO:0005524">
    <property type="term" value="F:ATP binding"/>
    <property type="evidence" value="ECO:0007669"/>
    <property type="project" value="UniProtKB-KW"/>
</dbReference>
<evidence type="ECO:0000256" key="5">
    <source>
        <dbReference type="ARBA" id="ARBA00022840"/>
    </source>
</evidence>
<evidence type="ECO:0000256" key="4">
    <source>
        <dbReference type="ARBA" id="ARBA00022806"/>
    </source>
</evidence>
<protein>
    <submittedName>
        <fullName evidence="10">SNF2 domain-containing protein/helicase domain-containing protein</fullName>
    </submittedName>
</protein>
<organism evidence="10 11">
    <name type="scientific">Forsythia ovata</name>
    <dbReference type="NCBI Taxonomy" id="205694"/>
    <lineage>
        <taxon>Eukaryota</taxon>
        <taxon>Viridiplantae</taxon>
        <taxon>Streptophyta</taxon>
        <taxon>Embryophyta</taxon>
        <taxon>Tracheophyta</taxon>
        <taxon>Spermatophyta</taxon>
        <taxon>Magnoliopsida</taxon>
        <taxon>eudicotyledons</taxon>
        <taxon>Gunneridae</taxon>
        <taxon>Pentapetalae</taxon>
        <taxon>asterids</taxon>
        <taxon>lamiids</taxon>
        <taxon>Lamiales</taxon>
        <taxon>Oleaceae</taxon>
        <taxon>Forsythieae</taxon>
        <taxon>Forsythia</taxon>
    </lineage>
</organism>
<keyword evidence="11" id="KW-1185">Reference proteome</keyword>
<evidence type="ECO:0000259" key="9">
    <source>
        <dbReference type="PROSITE" id="PS51194"/>
    </source>
</evidence>
<gene>
    <name evidence="10" type="ORF">Fot_46142</name>
</gene>
<dbReference type="CDD" id="cd18793">
    <property type="entry name" value="SF2_C_SNF"/>
    <property type="match status" value="1"/>
</dbReference>
<evidence type="ECO:0000313" key="11">
    <source>
        <dbReference type="Proteomes" id="UP001604277"/>
    </source>
</evidence>
<dbReference type="PROSITE" id="PS51194">
    <property type="entry name" value="HELICASE_CTER"/>
    <property type="match status" value="1"/>
</dbReference>
<proteinExistence type="predicted"/>
<evidence type="ECO:0000256" key="2">
    <source>
        <dbReference type="ARBA" id="ARBA00022741"/>
    </source>
</evidence>
<dbReference type="Gene3D" id="3.40.50.300">
    <property type="entry name" value="P-loop containing nucleotide triphosphate hydrolases"/>
    <property type="match status" value="1"/>
</dbReference>
<comment type="subcellular location">
    <subcellularLocation>
        <location evidence="1">Nucleus</location>
    </subcellularLocation>
</comment>
<reference evidence="11" key="1">
    <citation type="submission" date="2024-07" db="EMBL/GenBank/DDBJ databases">
        <title>Two chromosome-level genome assemblies of Korean endemic species Abeliophyllum distichum and Forsythia ovata (Oleaceae).</title>
        <authorList>
            <person name="Jang H."/>
        </authorList>
    </citation>
    <scope>NUCLEOTIDE SEQUENCE [LARGE SCALE GENOMIC DNA]</scope>
</reference>
<keyword evidence="6" id="KW-0539">Nucleus</keyword>
<feature type="domain" description="Helicase C-terminal" evidence="9">
    <location>
        <begin position="703"/>
        <end position="868"/>
    </location>
</feature>
<evidence type="ECO:0000256" key="6">
    <source>
        <dbReference type="ARBA" id="ARBA00023242"/>
    </source>
</evidence>
<dbReference type="PANTHER" id="PTHR45821:SF1">
    <property type="entry name" value="ATP-DEPENDENT HELICASE FAMILY PROTEIN-RELATED"/>
    <property type="match status" value="1"/>
</dbReference>
<keyword evidence="5" id="KW-0067">ATP-binding</keyword>
<dbReference type="InterPro" id="IPR001650">
    <property type="entry name" value="Helicase_C-like"/>
</dbReference>
<dbReference type="GO" id="GO:0004386">
    <property type="term" value="F:helicase activity"/>
    <property type="evidence" value="ECO:0007669"/>
    <property type="project" value="UniProtKB-KW"/>
</dbReference>
<dbReference type="InterPro" id="IPR038718">
    <property type="entry name" value="SNF2-like_sf"/>
</dbReference>
<comment type="caution">
    <text evidence="10">The sequence shown here is derived from an EMBL/GenBank/DDBJ whole genome shotgun (WGS) entry which is preliminary data.</text>
</comment>
<dbReference type="InterPro" id="IPR000330">
    <property type="entry name" value="SNF2_N"/>
</dbReference>
<keyword evidence="3" id="KW-0378">Hydrolase</keyword>
<evidence type="ECO:0000256" key="7">
    <source>
        <dbReference type="SAM" id="MobiDB-lite"/>
    </source>
</evidence>
<dbReference type="InterPro" id="IPR027417">
    <property type="entry name" value="P-loop_NTPase"/>
</dbReference>
<accession>A0ABD1QNP6</accession>
<evidence type="ECO:0000259" key="8">
    <source>
        <dbReference type="PROSITE" id="PS51192"/>
    </source>
</evidence>
<dbReference type="SUPFAM" id="SSF52540">
    <property type="entry name" value="P-loop containing nucleoside triphosphate hydrolases"/>
    <property type="match status" value="2"/>
</dbReference>
<dbReference type="SMART" id="SM00490">
    <property type="entry name" value="HELICc"/>
    <property type="match status" value="1"/>
</dbReference>
<feature type="domain" description="Helicase ATP-binding" evidence="8">
    <location>
        <begin position="363"/>
        <end position="542"/>
    </location>
</feature>